<dbReference type="Proteomes" id="UP000541185">
    <property type="component" value="Unassembled WGS sequence"/>
</dbReference>
<dbReference type="InterPro" id="IPR046789">
    <property type="entry name" value="HTH_62"/>
</dbReference>
<dbReference type="Pfam" id="PF20552">
    <property type="entry name" value="HTH_62"/>
    <property type="match status" value="1"/>
</dbReference>
<dbReference type="AlphaFoldDB" id="A0A848H4K7"/>
<evidence type="ECO:0000313" key="2">
    <source>
        <dbReference type="EMBL" id="NML44712.1"/>
    </source>
</evidence>
<feature type="domain" description="Recombinase-like" evidence="1">
    <location>
        <begin position="3"/>
        <end position="73"/>
    </location>
</feature>
<sequence>MDTDRYLQPQQARQRPPTIFEDLLGDAIERAFAAGNHTLPELVAHLNREGLPAGNGQPWTEDSFSALMARLGREGDAA</sequence>
<accession>A0A848H4K7</accession>
<protein>
    <recommendedName>
        <fullName evidence="1">Recombinase-like domain-containing protein</fullName>
    </recommendedName>
</protein>
<comment type="caution">
    <text evidence="2">The sequence shown here is derived from an EMBL/GenBank/DDBJ whole genome shotgun (WGS) entry which is preliminary data.</text>
</comment>
<reference evidence="2 3" key="1">
    <citation type="submission" date="2020-04" db="EMBL/GenBank/DDBJ databases">
        <title>Ramlibacter sp. G-1-2-2 isolated from soil.</title>
        <authorList>
            <person name="Dahal R.H."/>
        </authorList>
    </citation>
    <scope>NUCLEOTIDE SEQUENCE [LARGE SCALE GENOMIC DNA]</scope>
    <source>
        <strain evidence="2 3">G-1-2-2</strain>
    </source>
</reference>
<organism evidence="2 3">
    <name type="scientific">Ramlibacter agri</name>
    <dbReference type="NCBI Taxonomy" id="2728837"/>
    <lineage>
        <taxon>Bacteria</taxon>
        <taxon>Pseudomonadati</taxon>
        <taxon>Pseudomonadota</taxon>
        <taxon>Betaproteobacteria</taxon>
        <taxon>Burkholderiales</taxon>
        <taxon>Comamonadaceae</taxon>
        <taxon>Ramlibacter</taxon>
    </lineage>
</organism>
<proteinExistence type="predicted"/>
<keyword evidence="3" id="KW-1185">Reference proteome</keyword>
<gene>
    <name evidence="2" type="ORF">HHL11_13185</name>
</gene>
<evidence type="ECO:0000259" key="1">
    <source>
        <dbReference type="Pfam" id="PF20552"/>
    </source>
</evidence>
<evidence type="ECO:0000313" key="3">
    <source>
        <dbReference type="Proteomes" id="UP000541185"/>
    </source>
</evidence>
<dbReference type="RefSeq" id="WP_169418821.1">
    <property type="nucleotide sequence ID" value="NZ_JABBFX010000001.1"/>
</dbReference>
<dbReference type="EMBL" id="JABBFX010000001">
    <property type="protein sequence ID" value="NML44712.1"/>
    <property type="molecule type" value="Genomic_DNA"/>
</dbReference>
<name>A0A848H4K7_9BURK</name>